<sequence>MIKQEDTEFHTPPNADYLWAETNYFSISIPEEKLLASVYIVCRKGLGVMSADVSIHGALVDNRAECLYIDNHQHLPVPARLSEVDTPIGLKIRATTPRDYRIDYIGFDDTEIHVDFSGLMEPFDIHDPDHSPKATPHDVKAKVDGSGFGTGYGGHFDLTGRITGTLKLRGKEYKVDCIETMDHSWGPRPETHMPAIGWMHAHFGEDLALHWIVLCDYQKPIGEQHTFAHGYVMEDGKVYGLADVKLRTVRSGVVTCAHEFEATDVRGKLWRMYGNAEVGAPWVCYVSTMVYIANMRWTLPDGRVGYGVSQENHAIQMLNRQRGKLPTDQQSKLTS</sequence>
<dbReference type="AlphaFoldDB" id="A0A558EB96"/>
<protein>
    <submittedName>
        <fullName evidence="3">Uncharacterized protein</fullName>
    </submittedName>
</protein>
<feature type="domain" description="DUF7064" evidence="1">
    <location>
        <begin position="192"/>
        <end position="313"/>
    </location>
</feature>
<evidence type="ECO:0000259" key="1">
    <source>
        <dbReference type="Pfam" id="PF23212"/>
    </source>
</evidence>
<dbReference type="InterPro" id="IPR055492">
    <property type="entry name" value="DUF7064"/>
</dbReference>
<reference evidence="3 4" key="1">
    <citation type="submission" date="2019-07" db="EMBL/GenBank/DDBJ databases">
        <title>The pathways for chlorine oxyanion respiration interact through the shared metabolite chlorate.</title>
        <authorList>
            <person name="Barnum T.P."/>
            <person name="Cheng Y."/>
            <person name="Hill K.A."/>
            <person name="Lucas L.N."/>
            <person name="Carlson H.K."/>
            <person name="Coates J.D."/>
        </authorList>
    </citation>
    <scope>NUCLEOTIDE SEQUENCE [LARGE SCALE GENOMIC DNA]</scope>
    <source>
        <strain evidence="3 4">SFB-1</strain>
    </source>
</reference>
<dbReference type="Proteomes" id="UP000318349">
    <property type="component" value="Unassembled WGS sequence"/>
</dbReference>
<comment type="caution">
    <text evidence="3">The sequence shown here is derived from an EMBL/GenBank/DDBJ whole genome shotgun (WGS) entry which is preliminary data.</text>
</comment>
<accession>A0A558EB96</accession>
<evidence type="ECO:0000259" key="2">
    <source>
        <dbReference type="Pfam" id="PF23213"/>
    </source>
</evidence>
<dbReference type="EMBL" id="VMNI01000013">
    <property type="protein sequence ID" value="TVO75386.1"/>
    <property type="molecule type" value="Genomic_DNA"/>
</dbReference>
<dbReference type="SUPFAM" id="SSF159245">
    <property type="entry name" value="AttH-like"/>
    <property type="match status" value="1"/>
</dbReference>
<name>A0A558EB96_9RHOO</name>
<feature type="domain" description="DUF7065" evidence="2">
    <location>
        <begin position="152"/>
        <end position="188"/>
    </location>
</feature>
<dbReference type="Pfam" id="PF23212">
    <property type="entry name" value="DUF7064"/>
    <property type="match status" value="1"/>
</dbReference>
<organism evidence="3 4">
    <name type="scientific">Denitromonas halophila</name>
    <dbReference type="NCBI Taxonomy" id="1629404"/>
    <lineage>
        <taxon>Bacteria</taxon>
        <taxon>Pseudomonadati</taxon>
        <taxon>Pseudomonadota</taxon>
        <taxon>Betaproteobacteria</taxon>
        <taxon>Rhodocyclales</taxon>
        <taxon>Zoogloeaceae</taxon>
        <taxon>Denitromonas</taxon>
    </lineage>
</organism>
<dbReference type="Pfam" id="PF23213">
    <property type="entry name" value="DUF7065"/>
    <property type="match status" value="1"/>
</dbReference>
<evidence type="ECO:0000313" key="3">
    <source>
        <dbReference type="EMBL" id="TVO75386.1"/>
    </source>
</evidence>
<dbReference type="InterPro" id="IPR055493">
    <property type="entry name" value="DUF7065"/>
</dbReference>
<proteinExistence type="predicted"/>
<gene>
    <name evidence="3" type="ORF">FHP89_13620</name>
</gene>
<evidence type="ECO:0000313" key="4">
    <source>
        <dbReference type="Proteomes" id="UP000318349"/>
    </source>
</evidence>